<sequence>MIQIQFSTKMKVLRFDNNDEFVSQILQFYFQDHGIIYQTTCLYTPQQNGVAERKNFLEISHVPNSVLKFKTHLEKLSAYVNIPSNLTLAP</sequence>
<keyword evidence="3" id="KW-1185">Reference proteome</keyword>
<dbReference type="PANTHER" id="PTHR42648">
    <property type="entry name" value="TRANSPOSASE, PUTATIVE-RELATED"/>
    <property type="match status" value="1"/>
</dbReference>
<evidence type="ECO:0000313" key="3">
    <source>
        <dbReference type="Proteomes" id="UP000257109"/>
    </source>
</evidence>
<evidence type="ECO:0000313" key="2">
    <source>
        <dbReference type="EMBL" id="RDX62233.1"/>
    </source>
</evidence>
<dbReference type="OrthoDB" id="1750639at2759"/>
<dbReference type="SUPFAM" id="SSF53098">
    <property type="entry name" value="Ribonuclease H-like"/>
    <property type="match status" value="1"/>
</dbReference>
<proteinExistence type="predicted"/>
<dbReference type="InterPro" id="IPR012337">
    <property type="entry name" value="RNaseH-like_sf"/>
</dbReference>
<protein>
    <recommendedName>
        <fullName evidence="1">Integrase catalytic domain-containing protein</fullName>
    </recommendedName>
</protein>
<feature type="non-terminal residue" evidence="2">
    <location>
        <position position="1"/>
    </location>
</feature>
<gene>
    <name evidence="2" type="ORF">CR513_59459</name>
</gene>
<dbReference type="Proteomes" id="UP000257109">
    <property type="component" value="Unassembled WGS sequence"/>
</dbReference>
<dbReference type="PROSITE" id="PS50994">
    <property type="entry name" value="INTEGRASE"/>
    <property type="match status" value="1"/>
</dbReference>
<dbReference type="Gene3D" id="3.30.420.10">
    <property type="entry name" value="Ribonuclease H-like superfamily/Ribonuclease H"/>
    <property type="match status" value="1"/>
</dbReference>
<dbReference type="InterPro" id="IPR001584">
    <property type="entry name" value="Integrase_cat-core"/>
</dbReference>
<dbReference type="GO" id="GO:0015074">
    <property type="term" value="P:DNA integration"/>
    <property type="evidence" value="ECO:0007669"/>
    <property type="project" value="InterPro"/>
</dbReference>
<dbReference type="AlphaFoldDB" id="A0A371E8A5"/>
<dbReference type="EMBL" id="QJKJ01015616">
    <property type="protein sequence ID" value="RDX62233.1"/>
    <property type="molecule type" value="Genomic_DNA"/>
</dbReference>
<dbReference type="PANTHER" id="PTHR42648:SF28">
    <property type="entry name" value="TRANSPOSON-ENCODED PROTEIN WITH RIBONUCLEASE H-LIKE AND RETROVIRUS ZINC FINGER-LIKE DOMAINS"/>
    <property type="match status" value="1"/>
</dbReference>
<organism evidence="2 3">
    <name type="scientific">Mucuna pruriens</name>
    <name type="common">Velvet bean</name>
    <name type="synonym">Dolichos pruriens</name>
    <dbReference type="NCBI Taxonomy" id="157652"/>
    <lineage>
        <taxon>Eukaryota</taxon>
        <taxon>Viridiplantae</taxon>
        <taxon>Streptophyta</taxon>
        <taxon>Embryophyta</taxon>
        <taxon>Tracheophyta</taxon>
        <taxon>Spermatophyta</taxon>
        <taxon>Magnoliopsida</taxon>
        <taxon>eudicotyledons</taxon>
        <taxon>Gunneridae</taxon>
        <taxon>Pentapetalae</taxon>
        <taxon>rosids</taxon>
        <taxon>fabids</taxon>
        <taxon>Fabales</taxon>
        <taxon>Fabaceae</taxon>
        <taxon>Papilionoideae</taxon>
        <taxon>50 kb inversion clade</taxon>
        <taxon>NPAAA clade</taxon>
        <taxon>indigoferoid/millettioid clade</taxon>
        <taxon>Phaseoleae</taxon>
        <taxon>Mucuna</taxon>
    </lineage>
</organism>
<accession>A0A371E8A5</accession>
<name>A0A371E8A5_MUCPR</name>
<dbReference type="GO" id="GO:0003676">
    <property type="term" value="F:nucleic acid binding"/>
    <property type="evidence" value="ECO:0007669"/>
    <property type="project" value="InterPro"/>
</dbReference>
<evidence type="ECO:0000259" key="1">
    <source>
        <dbReference type="PROSITE" id="PS50994"/>
    </source>
</evidence>
<dbReference type="InterPro" id="IPR036397">
    <property type="entry name" value="RNaseH_sf"/>
</dbReference>
<dbReference type="InterPro" id="IPR039537">
    <property type="entry name" value="Retrotran_Ty1/copia-like"/>
</dbReference>
<feature type="domain" description="Integrase catalytic" evidence="1">
    <location>
        <begin position="1"/>
        <end position="90"/>
    </location>
</feature>
<comment type="caution">
    <text evidence="2">The sequence shown here is derived from an EMBL/GenBank/DDBJ whole genome shotgun (WGS) entry which is preliminary data.</text>
</comment>
<reference evidence="2" key="1">
    <citation type="submission" date="2018-05" db="EMBL/GenBank/DDBJ databases">
        <title>Draft genome of Mucuna pruriens seed.</title>
        <authorList>
            <person name="Nnadi N.E."/>
            <person name="Vos R."/>
            <person name="Hasami M.H."/>
            <person name="Devisetty U.K."/>
            <person name="Aguiy J.C."/>
        </authorList>
    </citation>
    <scope>NUCLEOTIDE SEQUENCE [LARGE SCALE GENOMIC DNA]</scope>
    <source>
        <strain evidence="2">JCA_2017</strain>
    </source>
</reference>